<comment type="similarity">
    <text evidence="1">Belongs to the glycosyl hydrolase 79 family.</text>
</comment>
<dbReference type="Pfam" id="PF03662">
    <property type="entry name" value="Glyco_hydro_79n"/>
    <property type="match status" value="1"/>
</dbReference>
<dbReference type="OrthoDB" id="10066041at2759"/>
<dbReference type="EMBL" id="RQTK01000065">
    <property type="protein sequence ID" value="RUS89098.1"/>
    <property type="molecule type" value="Genomic_DNA"/>
</dbReference>
<comment type="caution">
    <text evidence="2">The sequence shown here is derived from an EMBL/GenBank/DDBJ whole genome shotgun (WGS) entry which is preliminary data.</text>
</comment>
<dbReference type="GO" id="GO:0005615">
    <property type="term" value="C:extracellular space"/>
    <property type="evidence" value="ECO:0007669"/>
    <property type="project" value="TreeGrafter"/>
</dbReference>
<organism evidence="2 3">
    <name type="scientific">Elysia chlorotica</name>
    <name type="common">Eastern emerald elysia</name>
    <name type="synonym">Sea slug</name>
    <dbReference type="NCBI Taxonomy" id="188477"/>
    <lineage>
        <taxon>Eukaryota</taxon>
        <taxon>Metazoa</taxon>
        <taxon>Spiralia</taxon>
        <taxon>Lophotrochozoa</taxon>
        <taxon>Mollusca</taxon>
        <taxon>Gastropoda</taxon>
        <taxon>Heterobranchia</taxon>
        <taxon>Euthyneura</taxon>
        <taxon>Panpulmonata</taxon>
        <taxon>Sacoglossa</taxon>
        <taxon>Placobranchoidea</taxon>
        <taxon>Plakobranchidae</taxon>
        <taxon>Elysia</taxon>
    </lineage>
</organism>
<reference evidence="2 3" key="1">
    <citation type="submission" date="2019-01" db="EMBL/GenBank/DDBJ databases">
        <title>A draft genome assembly of the solar-powered sea slug Elysia chlorotica.</title>
        <authorList>
            <person name="Cai H."/>
            <person name="Li Q."/>
            <person name="Fang X."/>
            <person name="Li J."/>
            <person name="Curtis N.E."/>
            <person name="Altenburger A."/>
            <person name="Shibata T."/>
            <person name="Feng M."/>
            <person name="Maeda T."/>
            <person name="Schwartz J.A."/>
            <person name="Shigenobu S."/>
            <person name="Lundholm N."/>
            <person name="Nishiyama T."/>
            <person name="Yang H."/>
            <person name="Hasebe M."/>
            <person name="Li S."/>
            <person name="Pierce S.K."/>
            <person name="Wang J."/>
        </authorList>
    </citation>
    <scope>NUCLEOTIDE SEQUENCE [LARGE SCALE GENOMIC DNA]</scope>
    <source>
        <strain evidence="2">EC2010</strain>
        <tissue evidence="2">Whole organism of an adult</tissue>
    </source>
</reference>
<keyword evidence="3" id="KW-1185">Reference proteome</keyword>
<dbReference type="SUPFAM" id="SSF51445">
    <property type="entry name" value="(Trans)glycosidases"/>
    <property type="match status" value="1"/>
</dbReference>
<dbReference type="AlphaFoldDB" id="A0A433U5Y6"/>
<name>A0A433U5Y6_ELYCH</name>
<protein>
    <recommendedName>
        <fullName evidence="4">Heparanase</fullName>
    </recommendedName>
</protein>
<dbReference type="Proteomes" id="UP000271974">
    <property type="component" value="Unassembled WGS sequence"/>
</dbReference>
<gene>
    <name evidence="2" type="ORF">EGW08_003106</name>
</gene>
<dbReference type="InterPro" id="IPR005199">
    <property type="entry name" value="Glyco_hydro_79"/>
</dbReference>
<evidence type="ECO:0000256" key="1">
    <source>
        <dbReference type="ARBA" id="ARBA00009800"/>
    </source>
</evidence>
<evidence type="ECO:0008006" key="4">
    <source>
        <dbReference type="Google" id="ProtNLM"/>
    </source>
</evidence>
<accession>A0A433U5Y6</accession>
<dbReference type="Gene3D" id="3.20.20.80">
    <property type="entry name" value="Glycosidases"/>
    <property type="match status" value="1"/>
</dbReference>
<evidence type="ECO:0000313" key="3">
    <source>
        <dbReference type="Proteomes" id="UP000271974"/>
    </source>
</evidence>
<sequence>SSQKLRNLAQALSPADVRIGGTYADFLNFDPTSNDTNCVDVTSPGSQDDKLESFTTGGFEFTLSGQRWDNMTRFCDQVGWDILWDFNLLDRPDGKWDPTQAQKFLDYSSSRGVKIPMFELGNEPNLYIRKFELDIGADQLAQDYSTLRDVLSQMPQYAASGLYAPGVNNLDTFSSSRKYLAEFLQSGCDLVSEIALHHYYFKASEASEEDFVDVSVMDSLKTQLEFAYNISSSSCRLRKPIRFTETSTASGGGVPKVSNAFVAGFLWLDKLGLSATYGITRVFRQTFLKSSYALVTQTLRPNPDYYLSVLFKRLVEGPVFRVNTQDLTPSVRIYAQCVGKSHYNYPDGAIVVYYLNVGSDAGVLSLEQFSDPAVHLFILSPGDEEGMLSRKVKLNDQVLEMNGSDLPNLDPQPHSGDVELAPGTFGFIVIPGANVELCKQYHRHDDGKDVSC</sequence>
<dbReference type="PANTHER" id="PTHR46145">
    <property type="entry name" value="HEPARANASE"/>
    <property type="match status" value="1"/>
</dbReference>
<evidence type="ECO:0000313" key="2">
    <source>
        <dbReference type="EMBL" id="RUS89098.1"/>
    </source>
</evidence>
<proteinExistence type="inferred from homology"/>
<feature type="non-terminal residue" evidence="2">
    <location>
        <position position="1"/>
    </location>
</feature>
<dbReference type="GO" id="GO:0016020">
    <property type="term" value="C:membrane"/>
    <property type="evidence" value="ECO:0007669"/>
    <property type="project" value="InterPro"/>
</dbReference>
<dbReference type="GO" id="GO:0016798">
    <property type="term" value="F:hydrolase activity, acting on glycosyl bonds"/>
    <property type="evidence" value="ECO:0007669"/>
    <property type="project" value="InterPro"/>
</dbReference>
<dbReference type="GO" id="GO:0031012">
    <property type="term" value="C:extracellular matrix"/>
    <property type="evidence" value="ECO:0007669"/>
    <property type="project" value="TreeGrafter"/>
</dbReference>
<dbReference type="InterPro" id="IPR017853">
    <property type="entry name" value="GH"/>
</dbReference>
<dbReference type="PANTHER" id="PTHR46145:SF4">
    <property type="entry name" value="HEPARANASE"/>
    <property type="match status" value="1"/>
</dbReference>